<dbReference type="InterPro" id="IPR051267">
    <property type="entry name" value="STEAP_metalloreductase"/>
</dbReference>
<organism evidence="3 4">
    <name type="scientific">Nocardioides oceani</name>
    <dbReference type="NCBI Taxonomy" id="3058369"/>
    <lineage>
        <taxon>Bacteria</taxon>
        <taxon>Bacillati</taxon>
        <taxon>Actinomycetota</taxon>
        <taxon>Actinomycetes</taxon>
        <taxon>Propionibacteriales</taxon>
        <taxon>Nocardioidaceae</taxon>
        <taxon>Nocardioides</taxon>
    </lineage>
</organism>
<sequence>MTTIGLIGSGNIGSAIARQAVGQGHDVVLSNSRGPETLADLVAELGPRARAATAEEAAEAGEVVVVTIPFHAVDQVPVEPLAGKVVVDTNNYYFERDGHDEAIDRGEDSPSERLAAHLPRSSVVKAFNAIQAHHIVEAARPAGDPDRRAIPIAGDDAEAKQVVATLVDALGFDAVDAGPLVEGRRFDRDKPAYGAEAGAAATRDLLAQG</sequence>
<name>A0ABT8F9Z3_9ACTN</name>
<dbReference type="PANTHER" id="PTHR14239">
    <property type="entry name" value="DUDULIN-RELATED"/>
    <property type="match status" value="1"/>
</dbReference>
<dbReference type="Gene3D" id="3.40.50.720">
    <property type="entry name" value="NAD(P)-binding Rossmann-like Domain"/>
    <property type="match status" value="1"/>
</dbReference>
<gene>
    <name evidence="3" type="ORF">QWY28_01015</name>
</gene>
<feature type="domain" description="Pyrroline-5-carboxylate reductase catalytic N-terminal" evidence="2">
    <location>
        <begin position="3"/>
        <end position="92"/>
    </location>
</feature>
<accession>A0ABT8F9Z3</accession>
<proteinExistence type="predicted"/>
<dbReference type="PANTHER" id="PTHR14239:SF10">
    <property type="entry name" value="REDUCTASE"/>
    <property type="match status" value="1"/>
</dbReference>
<evidence type="ECO:0000313" key="3">
    <source>
        <dbReference type="EMBL" id="MDN4171514.1"/>
    </source>
</evidence>
<comment type="caution">
    <text evidence="3">The sequence shown here is derived from an EMBL/GenBank/DDBJ whole genome shotgun (WGS) entry which is preliminary data.</text>
</comment>
<dbReference type="InterPro" id="IPR028939">
    <property type="entry name" value="P5C_Rdtase_cat_N"/>
</dbReference>
<dbReference type="Pfam" id="PF03807">
    <property type="entry name" value="F420_oxidored"/>
    <property type="match status" value="1"/>
</dbReference>
<evidence type="ECO:0000256" key="1">
    <source>
        <dbReference type="ARBA" id="ARBA00023002"/>
    </source>
</evidence>
<dbReference type="RefSeq" id="WP_300950441.1">
    <property type="nucleotide sequence ID" value="NZ_JAUHJQ010000001.1"/>
</dbReference>
<keyword evidence="1" id="KW-0560">Oxidoreductase</keyword>
<reference evidence="3" key="1">
    <citation type="submission" date="2023-06" db="EMBL/GenBank/DDBJ databases">
        <title>Draft genome sequence of Nocardioides sp. SOB77.</title>
        <authorList>
            <person name="Zhang G."/>
        </authorList>
    </citation>
    <scope>NUCLEOTIDE SEQUENCE</scope>
    <source>
        <strain evidence="3">SOB77</strain>
    </source>
</reference>
<evidence type="ECO:0000313" key="4">
    <source>
        <dbReference type="Proteomes" id="UP001168620"/>
    </source>
</evidence>
<protein>
    <submittedName>
        <fullName evidence="3">NAD(P)-binding domain-containing protein</fullName>
    </submittedName>
</protein>
<dbReference type="Proteomes" id="UP001168620">
    <property type="component" value="Unassembled WGS sequence"/>
</dbReference>
<dbReference type="EMBL" id="JAUHJQ010000001">
    <property type="protein sequence ID" value="MDN4171514.1"/>
    <property type="molecule type" value="Genomic_DNA"/>
</dbReference>
<dbReference type="SUPFAM" id="SSF51735">
    <property type="entry name" value="NAD(P)-binding Rossmann-fold domains"/>
    <property type="match status" value="1"/>
</dbReference>
<dbReference type="InterPro" id="IPR036291">
    <property type="entry name" value="NAD(P)-bd_dom_sf"/>
</dbReference>
<keyword evidence="4" id="KW-1185">Reference proteome</keyword>
<evidence type="ECO:0000259" key="2">
    <source>
        <dbReference type="Pfam" id="PF03807"/>
    </source>
</evidence>